<evidence type="ECO:0000256" key="2">
    <source>
        <dbReference type="ARBA" id="ARBA00005019"/>
    </source>
</evidence>
<evidence type="ECO:0000256" key="9">
    <source>
        <dbReference type="ARBA" id="ARBA00023027"/>
    </source>
</evidence>
<reference evidence="14" key="1">
    <citation type="journal article" date="2023" name="Arch. Microbiol.">
        <title>Desulfoferula mesophilus gen. nov. sp. nov., a mesophilic sulfate-reducing bacterium isolated from a brackish lake sediment.</title>
        <authorList>
            <person name="Watanabe T."/>
            <person name="Yabe T."/>
            <person name="Tsuji J.M."/>
            <person name="Fukui M."/>
        </authorList>
    </citation>
    <scope>NUCLEOTIDE SEQUENCE [LARGE SCALE GENOMIC DNA]</scope>
    <source>
        <strain evidence="14">12FAK</strain>
    </source>
</reference>
<dbReference type="SUPFAM" id="SSF52374">
    <property type="entry name" value="Nucleotidylyl transferase"/>
    <property type="match status" value="1"/>
</dbReference>
<dbReference type="GO" id="GO:0004515">
    <property type="term" value="F:nicotinate-nucleotide adenylyltransferase activity"/>
    <property type="evidence" value="ECO:0007669"/>
    <property type="project" value="UniProtKB-UniRule"/>
</dbReference>
<dbReference type="GO" id="GO:0009435">
    <property type="term" value="P:NAD+ biosynthetic process"/>
    <property type="evidence" value="ECO:0007669"/>
    <property type="project" value="UniProtKB-UniRule"/>
</dbReference>
<dbReference type="InterPro" id="IPR005248">
    <property type="entry name" value="NadD/NMNAT"/>
</dbReference>
<dbReference type="AlphaFoldDB" id="A0AAU9EHP5"/>
<evidence type="ECO:0000256" key="1">
    <source>
        <dbReference type="ARBA" id="ARBA00002324"/>
    </source>
</evidence>
<evidence type="ECO:0000259" key="12">
    <source>
        <dbReference type="Pfam" id="PF01467"/>
    </source>
</evidence>
<comment type="pathway">
    <text evidence="2 11">Cofactor biosynthesis; NAD(+) biosynthesis; deamido-NAD(+) from nicotinate D-ribonucleotide: step 1/1.</text>
</comment>
<keyword evidence="7 11" id="KW-0547">Nucleotide-binding</keyword>
<evidence type="ECO:0000256" key="8">
    <source>
        <dbReference type="ARBA" id="ARBA00022840"/>
    </source>
</evidence>
<keyword evidence="14" id="KW-1185">Reference proteome</keyword>
<evidence type="ECO:0000256" key="10">
    <source>
        <dbReference type="ARBA" id="ARBA00048721"/>
    </source>
</evidence>
<keyword evidence="9 11" id="KW-0520">NAD</keyword>
<comment type="similarity">
    <text evidence="3 11">Belongs to the NadD family.</text>
</comment>
<evidence type="ECO:0000256" key="7">
    <source>
        <dbReference type="ARBA" id="ARBA00022741"/>
    </source>
</evidence>
<dbReference type="Pfam" id="PF01467">
    <property type="entry name" value="CTP_transf_like"/>
    <property type="match status" value="1"/>
</dbReference>
<comment type="function">
    <text evidence="1 11">Catalyzes the reversible adenylation of nicotinate mononucleotide (NaMN) to nicotinic acid adenine dinucleotide (NaAD).</text>
</comment>
<evidence type="ECO:0000256" key="11">
    <source>
        <dbReference type="HAMAP-Rule" id="MF_00244"/>
    </source>
</evidence>
<dbReference type="Proteomes" id="UP001366166">
    <property type="component" value="Chromosome"/>
</dbReference>
<organism evidence="13 14">
    <name type="scientific">Desulfoferula mesophila</name>
    <dbReference type="NCBI Taxonomy" id="3058419"/>
    <lineage>
        <taxon>Bacteria</taxon>
        <taxon>Pseudomonadati</taxon>
        <taxon>Thermodesulfobacteriota</taxon>
        <taxon>Desulfarculia</taxon>
        <taxon>Desulfarculales</taxon>
        <taxon>Desulfarculaceae</taxon>
        <taxon>Desulfoferula</taxon>
    </lineage>
</organism>
<dbReference type="PANTHER" id="PTHR39321">
    <property type="entry name" value="NICOTINATE-NUCLEOTIDE ADENYLYLTRANSFERASE-RELATED"/>
    <property type="match status" value="1"/>
</dbReference>
<evidence type="ECO:0000313" key="14">
    <source>
        <dbReference type="Proteomes" id="UP001366166"/>
    </source>
</evidence>
<dbReference type="HAMAP" id="MF_00244">
    <property type="entry name" value="NaMN_adenylyltr"/>
    <property type="match status" value="1"/>
</dbReference>
<feature type="domain" description="Cytidyltransferase-like" evidence="12">
    <location>
        <begin position="7"/>
        <end position="187"/>
    </location>
</feature>
<dbReference type="NCBIfam" id="TIGR00125">
    <property type="entry name" value="cyt_tran_rel"/>
    <property type="match status" value="1"/>
</dbReference>
<accession>A0AAU9EHP5</accession>
<name>A0AAU9EHP5_9BACT</name>
<dbReference type="NCBIfam" id="TIGR00482">
    <property type="entry name" value="nicotinate (nicotinamide) nucleotide adenylyltransferase"/>
    <property type="match status" value="1"/>
</dbReference>
<dbReference type="CDD" id="cd02165">
    <property type="entry name" value="NMNAT"/>
    <property type="match status" value="1"/>
</dbReference>
<evidence type="ECO:0000313" key="13">
    <source>
        <dbReference type="EMBL" id="BEQ15515.1"/>
    </source>
</evidence>
<evidence type="ECO:0000256" key="6">
    <source>
        <dbReference type="ARBA" id="ARBA00022695"/>
    </source>
</evidence>
<dbReference type="NCBIfam" id="NF000840">
    <property type="entry name" value="PRK00071.1-3"/>
    <property type="match status" value="1"/>
</dbReference>
<dbReference type="KEGG" id="dmp:FAK_25810"/>
<protein>
    <recommendedName>
        <fullName evidence="11">Probable nicotinate-nucleotide adenylyltransferase</fullName>
        <ecNumber evidence="11">2.7.7.18</ecNumber>
    </recommendedName>
    <alternativeName>
        <fullName evidence="11">Deamido-NAD(+) diphosphorylase</fullName>
    </alternativeName>
    <alternativeName>
        <fullName evidence="11">Deamido-NAD(+) pyrophosphorylase</fullName>
    </alternativeName>
    <alternativeName>
        <fullName evidence="11">Nicotinate mononucleotide adenylyltransferase</fullName>
        <shortName evidence="11">NaMN adenylyltransferase</shortName>
    </alternativeName>
</protein>
<evidence type="ECO:0000256" key="3">
    <source>
        <dbReference type="ARBA" id="ARBA00009014"/>
    </source>
</evidence>
<comment type="catalytic activity">
    <reaction evidence="10 11">
        <text>nicotinate beta-D-ribonucleotide + ATP + H(+) = deamido-NAD(+) + diphosphate</text>
        <dbReference type="Rhea" id="RHEA:22860"/>
        <dbReference type="ChEBI" id="CHEBI:15378"/>
        <dbReference type="ChEBI" id="CHEBI:30616"/>
        <dbReference type="ChEBI" id="CHEBI:33019"/>
        <dbReference type="ChEBI" id="CHEBI:57502"/>
        <dbReference type="ChEBI" id="CHEBI:58437"/>
        <dbReference type="EC" id="2.7.7.18"/>
    </reaction>
</comment>
<dbReference type="InterPro" id="IPR004821">
    <property type="entry name" value="Cyt_trans-like"/>
</dbReference>
<keyword evidence="5 11" id="KW-0808">Transferase</keyword>
<keyword evidence="6 11" id="KW-0548">Nucleotidyltransferase</keyword>
<dbReference type="Gene3D" id="3.40.50.620">
    <property type="entry name" value="HUPs"/>
    <property type="match status" value="1"/>
</dbReference>
<evidence type="ECO:0000256" key="5">
    <source>
        <dbReference type="ARBA" id="ARBA00022679"/>
    </source>
</evidence>
<dbReference type="EC" id="2.7.7.18" evidence="11"/>
<sequence length="218" mass="24457">MGSRVGICGGTFDPIHLAHLRASEEVAEELALDQVVFMPCASPPHKKRVQASAEHRLEMVRLAVQGHPEFAVSDLEIVRGGASRTLDTLGHLLEEDPERQLFFFLGNDQFFYLHTWHEPRLLLDMADFVVMDRPSSPRWDLLDYLQTELDPAFAPAEDGWFRLPGGKGVRQVATTLLDISSTDIKHRVASGRSISFLVPQAVEDYIKSMKLYTNAGQD</sequence>
<dbReference type="EMBL" id="AP028679">
    <property type="protein sequence ID" value="BEQ15515.1"/>
    <property type="molecule type" value="Genomic_DNA"/>
</dbReference>
<gene>
    <name evidence="11 13" type="primary">nadD</name>
    <name evidence="13" type="ORF">FAK_25810</name>
</gene>
<keyword evidence="4 11" id="KW-0662">Pyridine nucleotide biosynthesis</keyword>
<evidence type="ECO:0000256" key="4">
    <source>
        <dbReference type="ARBA" id="ARBA00022642"/>
    </source>
</evidence>
<dbReference type="PANTHER" id="PTHR39321:SF3">
    <property type="entry name" value="PHOSPHOPANTETHEINE ADENYLYLTRANSFERASE"/>
    <property type="match status" value="1"/>
</dbReference>
<proteinExistence type="inferred from homology"/>
<dbReference type="RefSeq" id="WP_338599998.1">
    <property type="nucleotide sequence ID" value="NZ_AP028679.1"/>
</dbReference>
<keyword evidence="8 11" id="KW-0067">ATP-binding</keyword>
<dbReference type="InterPro" id="IPR014729">
    <property type="entry name" value="Rossmann-like_a/b/a_fold"/>
</dbReference>
<dbReference type="GO" id="GO:0005524">
    <property type="term" value="F:ATP binding"/>
    <property type="evidence" value="ECO:0007669"/>
    <property type="project" value="UniProtKB-KW"/>
</dbReference>